<protein>
    <submittedName>
        <fullName evidence="1">Uncharacterized protein</fullName>
    </submittedName>
</protein>
<comment type="caution">
    <text evidence="1">The sequence shown here is derived from an EMBL/GenBank/DDBJ whole genome shotgun (WGS) entry which is preliminary data.</text>
</comment>
<dbReference type="Proteomes" id="UP000828941">
    <property type="component" value="Chromosome 13"/>
</dbReference>
<evidence type="ECO:0000313" key="2">
    <source>
        <dbReference type="Proteomes" id="UP000828941"/>
    </source>
</evidence>
<gene>
    <name evidence="1" type="ORF">L6164_035269</name>
</gene>
<reference evidence="1 2" key="1">
    <citation type="journal article" date="2022" name="DNA Res.">
        <title>Chromosomal-level genome assembly of the orchid tree Bauhinia variegata (Leguminosae; Cercidoideae) supports the allotetraploid origin hypothesis of Bauhinia.</title>
        <authorList>
            <person name="Zhong Y."/>
            <person name="Chen Y."/>
            <person name="Zheng D."/>
            <person name="Pang J."/>
            <person name="Liu Y."/>
            <person name="Luo S."/>
            <person name="Meng S."/>
            <person name="Qian L."/>
            <person name="Wei D."/>
            <person name="Dai S."/>
            <person name="Zhou R."/>
        </authorList>
    </citation>
    <scope>NUCLEOTIDE SEQUENCE [LARGE SCALE GENOMIC DNA]</scope>
    <source>
        <strain evidence="1">BV-YZ2020</strain>
    </source>
</reference>
<dbReference type="EMBL" id="CM039438">
    <property type="protein sequence ID" value="KAI4302050.1"/>
    <property type="molecule type" value="Genomic_DNA"/>
</dbReference>
<keyword evidence="2" id="KW-1185">Reference proteome</keyword>
<evidence type="ECO:0000313" key="1">
    <source>
        <dbReference type="EMBL" id="KAI4302050.1"/>
    </source>
</evidence>
<accession>A0ACB9KX33</accession>
<name>A0ACB9KX33_BAUVA</name>
<proteinExistence type="predicted"/>
<sequence length="762" mass="85375">MVLGYACVRWWKIFTPKQCAGVNTFVAVFAVPFLSFKLISSNDPYSMNWPFIAADSVQKLIIFASLFLWKNLSKNGSLEWMITLFSLGCVPNTLAIGLQLLRAMYGDTSSSLANAEIGSDGKLHVVGRKSSSFRNPQEPTNLMINGDGDGVEVYSLQSSQELSSRCCEDQLHMFAWGSPAASDADADADIKVITEPYVPGIQNQKDGEMPPAPASVMTKSVLIMVWRKLIRNSNTYSTLLGVAWSLVSSRWQIEMPELIRGCVLILSNTGLGMAVFSLGLFVALQPKIIACGKSKVLLCTLVRFGCSIHCRWSPWGSATSCNCSGCSSSSNSFLRNTMCTQTYSARMKPSVLRPLVQWQSQGRSGAAVFLQQHQCQQGHGEGLTQTHFVWPVKACTCISLIKACSTLDSLKCVHAFMLRSHLHRNLFFSTNLVARYASLGSVAYASNLFSTASRAYSDVFLWNVMIRVLVDNALYHSSLTLYEQMRQLAIQPDNFTFPFVLKACAYLRNYQLALQLHAHVLRLSYHSDVTVANSLLTMYAKCGHLHTARHIFDNMRHKNVVSWSSIIGAFAQNGCFEEGLFFFSQMLDDRIRPNRAAILNAMACVQRENEARVLSRLMMENGLDLDRSVQNAAMRMYARSGRIDVARRFFDVIIDKDLVSWASMIESYARADMPLKALELFRQMSIQTIRPDLISSSGHCQWILPFAKDVVNQMDLSNKQEKIDTRCQSFQIQDSMRSKGILSLKRCPRFKKSLMPIMQLIC</sequence>
<organism evidence="1 2">
    <name type="scientific">Bauhinia variegata</name>
    <name type="common">Purple orchid tree</name>
    <name type="synonym">Phanera variegata</name>
    <dbReference type="NCBI Taxonomy" id="167791"/>
    <lineage>
        <taxon>Eukaryota</taxon>
        <taxon>Viridiplantae</taxon>
        <taxon>Streptophyta</taxon>
        <taxon>Embryophyta</taxon>
        <taxon>Tracheophyta</taxon>
        <taxon>Spermatophyta</taxon>
        <taxon>Magnoliopsida</taxon>
        <taxon>eudicotyledons</taxon>
        <taxon>Gunneridae</taxon>
        <taxon>Pentapetalae</taxon>
        <taxon>rosids</taxon>
        <taxon>fabids</taxon>
        <taxon>Fabales</taxon>
        <taxon>Fabaceae</taxon>
        <taxon>Cercidoideae</taxon>
        <taxon>Cercideae</taxon>
        <taxon>Bauhiniinae</taxon>
        <taxon>Bauhinia</taxon>
    </lineage>
</organism>